<protein>
    <submittedName>
        <fullName evidence="3">NAD(P)-binding domain-containing protein</fullName>
    </submittedName>
</protein>
<proteinExistence type="predicted"/>
<comment type="caution">
    <text evidence="3">The sequence shown here is derived from an EMBL/GenBank/DDBJ whole genome shotgun (WGS) entry which is preliminary data.</text>
</comment>
<organism evidence="3 4">
    <name type="scientific">Nonomuraea ferruginea</name>
    <dbReference type="NCBI Taxonomy" id="46174"/>
    <lineage>
        <taxon>Bacteria</taxon>
        <taxon>Bacillati</taxon>
        <taxon>Actinomycetota</taxon>
        <taxon>Actinomycetes</taxon>
        <taxon>Streptosporangiales</taxon>
        <taxon>Streptosporangiaceae</taxon>
        <taxon>Nonomuraea</taxon>
    </lineage>
</organism>
<dbReference type="Proteomes" id="UP001212498">
    <property type="component" value="Unassembled WGS sequence"/>
</dbReference>
<sequence length="203" mass="21201">MDPRIGIIGCGRMGTALARLIDLHRIPLLLANRTPGRAAALAAELSCARAVPPQEAAAESDLTILATPIDATCRDVAPQLRRTRSVIVDVSNPCFGEPAAPPYASAAQRIAAALPGCAVVKAFNCLSARWISAYIRAPGLVTIPIAGDDPDAKLLVTRFCKQLGFDIADAGPLANSRCIESLTELLLCLDADSIGVKLVPALP</sequence>
<dbReference type="InterPro" id="IPR051267">
    <property type="entry name" value="STEAP_metalloreductase"/>
</dbReference>
<dbReference type="SUPFAM" id="SSF51735">
    <property type="entry name" value="NAD(P)-binding Rossmann-fold domains"/>
    <property type="match status" value="1"/>
</dbReference>
<accession>A0ABT4T6Z4</accession>
<evidence type="ECO:0000313" key="3">
    <source>
        <dbReference type="EMBL" id="MDA0645049.1"/>
    </source>
</evidence>
<keyword evidence="1" id="KW-0560">Oxidoreductase</keyword>
<dbReference type="EMBL" id="JAPNUD010000120">
    <property type="protein sequence ID" value="MDA0645049.1"/>
    <property type="molecule type" value="Genomic_DNA"/>
</dbReference>
<keyword evidence="4" id="KW-1185">Reference proteome</keyword>
<dbReference type="RefSeq" id="WP_271278816.1">
    <property type="nucleotide sequence ID" value="NZ_BAABFD010000005.1"/>
</dbReference>
<evidence type="ECO:0000256" key="1">
    <source>
        <dbReference type="ARBA" id="ARBA00023002"/>
    </source>
</evidence>
<dbReference type="InterPro" id="IPR036291">
    <property type="entry name" value="NAD(P)-bd_dom_sf"/>
</dbReference>
<feature type="domain" description="Pyrroline-5-carboxylate reductase catalytic N-terminal" evidence="2">
    <location>
        <begin position="4"/>
        <end position="93"/>
    </location>
</feature>
<reference evidence="3 4" key="1">
    <citation type="submission" date="2022-11" db="EMBL/GenBank/DDBJ databases">
        <title>Nonomuraea corallina sp. nov., a new species of the genus Nonomuraea isolated from sea side sediment in Thai sea.</title>
        <authorList>
            <person name="Ngamcharungchit C."/>
            <person name="Matsumoto A."/>
            <person name="Suriyachadkun C."/>
            <person name="Panbangred W."/>
            <person name="Inahashi Y."/>
            <person name="Intra B."/>
        </authorList>
    </citation>
    <scope>NUCLEOTIDE SEQUENCE [LARGE SCALE GENOMIC DNA]</scope>
    <source>
        <strain evidence="3 4">DSM 43553</strain>
    </source>
</reference>
<evidence type="ECO:0000313" key="4">
    <source>
        <dbReference type="Proteomes" id="UP001212498"/>
    </source>
</evidence>
<dbReference type="Gene3D" id="3.40.50.720">
    <property type="entry name" value="NAD(P)-binding Rossmann-like Domain"/>
    <property type="match status" value="1"/>
</dbReference>
<name>A0ABT4T6Z4_9ACTN</name>
<dbReference type="Pfam" id="PF03807">
    <property type="entry name" value="F420_oxidored"/>
    <property type="match status" value="1"/>
</dbReference>
<evidence type="ECO:0000259" key="2">
    <source>
        <dbReference type="Pfam" id="PF03807"/>
    </source>
</evidence>
<dbReference type="PANTHER" id="PTHR14239">
    <property type="entry name" value="DUDULIN-RELATED"/>
    <property type="match status" value="1"/>
</dbReference>
<dbReference type="InterPro" id="IPR028939">
    <property type="entry name" value="P5C_Rdtase_cat_N"/>
</dbReference>
<gene>
    <name evidence="3" type="ORF">OUY24_30865</name>
</gene>